<proteinExistence type="predicted"/>
<name>A0A173LM31_9ACTN</name>
<dbReference type="Proteomes" id="UP000186104">
    <property type="component" value="Chromosome"/>
</dbReference>
<evidence type="ECO:0008006" key="3">
    <source>
        <dbReference type="Google" id="ProtNLM"/>
    </source>
</evidence>
<dbReference type="InterPro" id="IPR029058">
    <property type="entry name" value="AB_hydrolase_fold"/>
</dbReference>
<sequence>MRIIFADGIDTAHEHSEVSSQAARTLARWTGAVPEWVDWPAAMVGVGGEGSWVANAAIGLADLREKLSTDDDGVILIAYSGGNRIVHDFLNEAAEAGDAALLTRVRAVGLVSDPWRPAGERTPGTPDPGGYGLCGQDYGPIPERTVWCAAEGDAATAALPDAMLRTAADIGTHMDEKRLTGALDGIRTRLAAESFQLQGLYDGNPVRWLRELFDRGAQLRGDVDRYYGGWHTDHYTRPFDGGPSLIERLCTELARHAGVEVPPTDSAATGDAPIPT</sequence>
<organism evidence="1 2">
    <name type="scientific">Dietzia timorensis</name>
    <dbReference type="NCBI Taxonomy" id="499555"/>
    <lineage>
        <taxon>Bacteria</taxon>
        <taxon>Bacillati</taxon>
        <taxon>Actinomycetota</taxon>
        <taxon>Actinomycetes</taxon>
        <taxon>Mycobacteriales</taxon>
        <taxon>Dietziaceae</taxon>
        <taxon>Dietzia</taxon>
    </lineage>
</organism>
<dbReference type="STRING" id="499555.BJL86_2575"/>
<dbReference type="AlphaFoldDB" id="A0A173LM31"/>
<gene>
    <name evidence="1" type="ORF">BJL86_2575</name>
</gene>
<dbReference type="RefSeq" id="WP_067476643.1">
    <property type="nucleotide sequence ID" value="NZ_CP015961.1"/>
</dbReference>
<dbReference type="Gene3D" id="3.40.50.1820">
    <property type="entry name" value="alpha/beta hydrolase"/>
    <property type="match status" value="1"/>
</dbReference>
<dbReference type="KEGG" id="dtm:BJL86_2575"/>
<evidence type="ECO:0000313" key="2">
    <source>
        <dbReference type="Proteomes" id="UP000186104"/>
    </source>
</evidence>
<dbReference type="SUPFAM" id="SSF53474">
    <property type="entry name" value="alpha/beta-Hydrolases"/>
    <property type="match status" value="1"/>
</dbReference>
<accession>A0A173LM31</accession>
<evidence type="ECO:0000313" key="1">
    <source>
        <dbReference type="EMBL" id="ANI93335.1"/>
    </source>
</evidence>
<dbReference type="OrthoDB" id="4562399at2"/>
<keyword evidence="2" id="KW-1185">Reference proteome</keyword>
<reference evidence="1 2" key="1">
    <citation type="submission" date="2016-06" db="EMBL/GenBank/DDBJ databases">
        <title>Complete genome sequence of a saline-alkali tolerant type strain Dietzia timorensis ID05-A0528T.</title>
        <authorList>
            <person name="Wu X."/>
        </authorList>
    </citation>
    <scope>NUCLEOTIDE SEQUENCE [LARGE SCALE GENOMIC DNA]</scope>
    <source>
        <strain evidence="1 2">ID05-A0528</strain>
    </source>
</reference>
<dbReference type="EMBL" id="CP015961">
    <property type="protein sequence ID" value="ANI93335.1"/>
    <property type="molecule type" value="Genomic_DNA"/>
</dbReference>
<protein>
    <recommendedName>
        <fullName evidence="3">PE-PPE domain-containing protein</fullName>
    </recommendedName>
</protein>